<evidence type="ECO:0000313" key="8">
    <source>
        <dbReference type="Proteomes" id="UP000554286"/>
    </source>
</evidence>
<dbReference type="PANTHER" id="PTHR30482:SF5">
    <property type="entry name" value="ABC TRANSPORTER PERMEASE PROTEIN"/>
    <property type="match status" value="1"/>
</dbReference>
<reference evidence="7 8" key="1">
    <citation type="submission" date="2020-08" db="EMBL/GenBank/DDBJ databases">
        <title>Genome sequencing of Purple Non-Sulfur Bacteria from various extreme environments.</title>
        <authorList>
            <person name="Mayer M."/>
        </authorList>
    </citation>
    <scope>NUCLEOTIDE SEQUENCE [LARGE SCALE GENOMIC DNA]</scope>
    <source>
        <strain evidence="7 8">JA131</strain>
    </source>
</reference>
<evidence type="ECO:0000256" key="5">
    <source>
        <dbReference type="ARBA" id="ARBA00023136"/>
    </source>
</evidence>
<dbReference type="AlphaFoldDB" id="A0A7W6W9T1"/>
<accession>A0A7W6W9T1</accession>
<keyword evidence="8" id="KW-1185">Reference proteome</keyword>
<evidence type="ECO:0000256" key="6">
    <source>
        <dbReference type="SAM" id="Phobius"/>
    </source>
</evidence>
<keyword evidence="4 6" id="KW-1133">Transmembrane helix</keyword>
<feature type="transmembrane region" description="Helical" evidence="6">
    <location>
        <begin position="276"/>
        <end position="295"/>
    </location>
</feature>
<dbReference type="InterPro" id="IPR043428">
    <property type="entry name" value="LivM-like"/>
</dbReference>
<feature type="transmembrane region" description="Helical" evidence="6">
    <location>
        <begin position="121"/>
        <end position="143"/>
    </location>
</feature>
<dbReference type="Proteomes" id="UP000554286">
    <property type="component" value="Unassembled WGS sequence"/>
</dbReference>
<evidence type="ECO:0000313" key="7">
    <source>
        <dbReference type="EMBL" id="MBB4266269.1"/>
    </source>
</evidence>
<organism evidence="7 8">
    <name type="scientific">Roseospira visakhapatnamensis</name>
    <dbReference type="NCBI Taxonomy" id="390880"/>
    <lineage>
        <taxon>Bacteria</taxon>
        <taxon>Pseudomonadati</taxon>
        <taxon>Pseudomonadota</taxon>
        <taxon>Alphaproteobacteria</taxon>
        <taxon>Rhodospirillales</taxon>
        <taxon>Rhodospirillaceae</taxon>
        <taxon>Roseospira</taxon>
    </lineage>
</organism>
<keyword evidence="3 6" id="KW-0812">Transmembrane</keyword>
<feature type="transmembrane region" description="Helical" evidence="6">
    <location>
        <begin position="30"/>
        <end position="49"/>
    </location>
</feature>
<keyword evidence="2" id="KW-1003">Cell membrane</keyword>
<dbReference type="EMBL" id="JACIGK010000012">
    <property type="protein sequence ID" value="MBB4266269.1"/>
    <property type="molecule type" value="Genomic_DNA"/>
</dbReference>
<dbReference type="Pfam" id="PF02653">
    <property type="entry name" value="BPD_transp_2"/>
    <property type="match status" value="1"/>
</dbReference>
<sequence>MATASLRPCGDFRTTYRQDTAIFDTRNSRWAMILFLALIYVMVLVPILAPAVEDAPVLGTLFAPFVNAQYLSLAIQVCYWGIAALGLNILVGFTGQISLGHAAFFGIGAFASAYLNNTYGIPVIVTIPLAGLVAAAVGLLFGSPAARIKGLYLAIATLAAQFIIEDLFIRMDWFTGGSYGSLANSVELFGFAFDTDQKFFLFALTLTILLYIMAANLMRSRDGRAFVAVRDHYLSAEVMGINLTKYRILSFGISSFYAGIGGALYGHYLGFVSAEGFTILLSIQFLGIIIIGGLGSVMGAMLGTIFMVLLPVVMDGSVGLLASTEWGNTPMITNGLAFFKEMAIGAAIILFLIFEPDGLAHRWRLIKAYWKLYPFSY</sequence>
<dbReference type="CDD" id="cd06581">
    <property type="entry name" value="TM_PBP1_LivM_like"/>
    <property type="match status" value="1"/>
</dbReference>
<name>A0A7W6W9T1_9PROT</name>
<dbReference type="InterPro" id="IPR001851">
    <property type="entry name" value="ABC_transp_permease"/>
</dbReference>
<evidence type="ECO:0000256" key="4">
    <source>
        <dbReference type="ARBA" id="ARBA00022989"/>
    </source>
</evidence>
<feature type="transmembrane region" description="Helical" evidence="6">
    <location>
        <begin position="150"/>
        <end position="169"/>
    </location>
</feature>
<feature type="transmembrane region" description="Helical" evidence="6">
    <location>
        <begin position="302"/>
        <end position="323"/>
    </location>
</feature>
<keyword evidence="5 6" id="KW-0472">Membrane</keyword>
<comment type="caution">
    <text evidence="7">The sequence shown here is derived from an EMBL/GenBank/DDBJ whole genome shotgun (WGS) entry which is preliminary data.</text>
</comment>
<feature type="transmembrane region" description="Helical" evidence="6">
    <location>
        <begin position="199"/>
        <end position="218"/>
    </location>
</feature>
<evidence type="ECO:0000256" key="2">
    <source>
        <dbReference type="ARBA" id="ARBA00022475"/>
    </source>
</evidence>
<comment type="subcellular location">
    <subcellularLocation>
        <location evidence="1">Cell membrane</location>
        <topology evidence="1">Multi-pass membrane protein</topology>
    </subcellularLocation>
</comment>
<feature type="transmembrane region" description="Helical" evidence="6">
    <location>
        <begin position="97"/>
        <end position="115"/>
    </location>
</feature>
<proteinExistence type="predicted"/>
<feature type="transmembrane region" description="Helical" evidence="6">
    <location>
        <begin position="335"/>
        <end position="354"/>
    </location>
</feature>
<dbReference type="PANTHER" id="PTHR30482">
    <property type="entry name" value="HIGH-AFFINITY BRANCHED-CHAIN AMINO ACID TRANSPORT SYSTEM PERMEASE"/>
    <property type="match status" value="1"/>
</dbReference>
<gene>
    <name evidence="7" type="ORF">GGD89_001900</name>
</gene>
<feature type="transmembrane region" description="Helical" evidence="6">
    <location>
        <begin position="248"/>
        <end position="270"/>
    </location>
</feature>
<evidence type="ECO:0000256" key="3">
    <source>
        <dbReference type="ARBA" id="ARBA00022692"/>
    </source>
</evidence>
<dbReference type="GO" id="GO:0005886">
    <property type="term" value="C:plasma membrane"/>
    <property type="evidence" value="ECO:0007669"/>
    <property type="project" value="UniProtKB-SubCell"/>
</dbReference>
<evidence type="ECO:0000256" key="1">
    <source>
        <dbReference type="ARBA" id="ARBA00004651"/>
    </source>
</evidence>
<feature type="transmembrane region" description="Helical" evidence="6">
    <location>
        <begin position="69"/>
        <end position="90"/>
    </location>
</feature>
<dbReference type="RefSeq" id="WP_184044475.1">
    <property type="nucleotide sequence ID" value="NZ_JACIGK010000012.1"/>
</dbReference>
<protein>
    <submittedName>
        <fullName evidence="7">Branched-chain amino acid transport system permease protein</fullName>
    </submittedName>
</protein>
<dbReference type="GO" id="GO:0015658">
    <property type="term" value="F:branched-chain amino acid transmembrane transporter activity"/>
    <property type="evidence" value="ECO:0007669"/>
    <property type="project" value="InterPro"/>
</dbReference>